<feature type="domain" description="Restriction endonuclease type II NgoFVII C-terminal B3-like DNA-binding" evidence="1">
    <location>
        <begin position="260"/>
        <end position="373"/>
    </location>
</feature>
<reference evidence="2 3" key="1">
    <citation type="submission" date="2012-08" db="EMBL/GenBank/DDBJ databases">
        <title>Draft Genome Sequences of Lactobacillus equicursoris CIP 110162T, isolated from thoroughbred racehorse feces and Lactobacillus sp. CRBIP 24.137 isolated from urine of human.</title>
        <authorList>
            <person name="Cousin S."/>
            <person name="Loux V."/>
            <person name="Ma L."/>
            <person name="Creno S."/>
            <person name="Clermont D."/>
            <person name="Bizet C."/>
            <person name="Bouchier C."/>
        </authorList>
    </citation>
    <scope>NUCLEOTIDE SEQUENCE [LARGE SCALE GENOMIC DNA]</scope>
    <source>
        <strain evidence="2 3">66c</strain>
    </source>
</reference>
<evidence type="ECO:0000313" key="2">
    <source>
        <dbReference type="EMBL" id="CCK83190.1"/>
    </source>
</evidence>
<dbReference type="REBASE" id="70244">
    <property type="entry name" value="Lsp137ORF2785P"/>
</dbReference>
<dbReference type="EMBL" id="CALZ01000053">
    <property type="protein sequence ID" value="CCK83190.1"/>
    <property type="molecule type" value="Genomic_DNA"/>
</dbReference>
<dbReference type="Pfam" id="PF20731">
    <property type="entry name" value="RE_NgoFVII_C"/>
    <property type="match status" value="1"/>
</dbReference>
<dbReference type="Proteomes" id="UP000009325">
    <property type="component" value="Unassembled WGS sequence"/>
</dbReference>
<evidence type="ECO:0000259" key="1">
    <source>
        <dbReference type="Pfam" id="PF20731"/>
    </source>
</evidence>
<accession>K0NV67</accession>
<evidence type="ECO:0000313" key="3">
    <source>
        <dbReference type="Proteomes" id="UP000009325"/>
    </source>
</evidence>
<gene>
    <name evidence="2" type="ORF">BN146_02775</name>
</gene>
<protein>
    <recommendedName>
        <fullName evidence="1">Restriction endonuclease type II NgoFVII C-terminal B3-like DNA-binding domain-containing protein</fullName>
    </recommendedName>
</protein>
<sequence length="441" mass="51500">MTIWEKYDKEQRTDYEEYLKMYGALSAMFNQKSSETGAPYLDSKFQETIYARSFNSEDVDIGNTPHDIRSTFGNHKIGIGLKTWLNSTPSYQKVMQLKRYKNDIDPYNSEKDKDQLAYVIASIKNKRLISDYKRLGLNDNDNIYHYVTRDKGILRLSETSYPLIDMDHLKPGKLTTSSFKFSDGVKNYKYTFGDSQIWMLFGEDESDTHFLDQLNVDIFDDPFSFLRDAFKEFEKNNGLYIPKKAVSRDYLYLPLYSYRSKEVKPKSGLNAWNADPKNKGSQTLRPENEAYIPIPKELWKKKPFWVDPKVDMSNRKKYQAETGQNSYSINLHMPDGKIFPAIFTQANFKSLQTNPQSILGEWILNVLGFKHAHRDIANIPSKNVVTMKMLQQAGYDSVKLWHEKPGNYHDVWIDFAEYGSFERFMNDELQDPGENDFDSEE</sequence>
<comment type="caution">
    <text evidence="2">The sequence shown here is derived from an EMBL/GenBank/DDBJ whole genome shotgun (WGS) entry which is preliminary data.</text>
</comment>
<name>K0NV67_9LACO</name>
<dbReference type="RefSeq" id="WP_009557716.1">
    <property type="nucleotide sequence ID" value="NZ_CALZ01000053.1"/>
</dbReference>
<dbReference type="InterPro" id="IPR048923">
    <property type="entry name" value="RE_NgoFVII_C"/>
</dbReference>
<dbReference type="OrthoDB" id="1296974at2"/>
<dbReference type="AlphaFoldDB" id="K0NV67"/>
<proteinExistence type="predicted"/>
<organism evidence="2 3">
    <name type="scientific">Lactobacillus equicursoris 66c</name>
    <dbReference type="NCBI Taxonomy" id="872326"/>
    <lineage>
        <taxon>Bacteria</taxon>
        <taxon>Bacillati</taxon>
        <taxon>Bacillota</taxon>
        <taxon>Bacilli</taxon>
        <taxon>Lactobacillales</taxon>
        <taxon>Lactobacillaceae</taxon>
        <taxon>Lactobacillus</taxon>
    </lineage>
</organism>